<dbReference type="GO" id="GO:0005840">
    <property type="term" value="C:ribosome"/>
    <property type="evidence" value="ECO:0007669"/>
    <property type="project" value="UniProtKB-KW"/>
</dbReference>
<accession>A0AA96GIF8</accession>
<dbReference type="Gene3D" id="2.30.30.30">
    <property type="match status" value="1"/>
</dbReference>
<dbReference type="SMART" id="SM00739">
    <property type="entry name" value="KOW"/>
    <property type="match status" value="1"/>
</dbReference>
<dbReference type="PANTHER" id="PTHR12903">
    <property type="entry name" value="MITOCHONDRIAL RIBOSOMAL PROTEIN L24"/>
    <property type="match status" value="1"/>
</dbReference>
<gene>
    <name evidence="5 8" type="primary">rplX</name>
    <name evidence="8" type="ORF">PP769_07050</name>
</gene>
<dbReference type="GO" id="GO:0019843">
    <property type="term" value="F:rRNA binding"/>
    <property type="evidence" value="ECO:0007669"/>
    <property type="project" value="UniProtKB-UniRule"/>
</dbReference>
<dbReference type="RefSeq" id="WP_312646267.1">
    <property type="nucleotide sequence ID" value="NZ_CP116967.1"/>
</dbReference>
<organism evidence="8 9">
    <name type="scientific">Candidatus Nitrospira allomarina</name>
    <dbReference type="NCBI Taxonomy" id="3020900"/>
    <lineage>
        <taxon>Bacteria</taxon>
        <taxon>Pseudomonadati</taxon>
        <taxon>Nitrospirota</taxon>
        <taxon>Nitrospiria</taxon>
        <taxon>Nitrospirales</taxon>
        <taxon>Nitrospiraceae</taxon>
        <taxon>Nitrospira</taxon>
    </lineage>
</organism>
<dbReference type="Pfam" id="PF17136">
    <property type="entry name" value="ribosomal_L24"/>
    <property type="match status" value="1"/>
</dbReference>
<dbReference type="GO" id="GO:0006412">
    <property type="term" value="P:translation"/>
    <property type="evidence" value="ECO:0007669"/>
    <property type="project" value="UniProtKB-UniRule"/>
</dbReference>
<evidence type="ECO:0000256" key="3">
    <source>
        <dbReference type="ARBA" id="ARBA00023274"/>
    </source>
</evidence>
<dbReference type="GO" id="GO:1990904">
    <property type="term" value="C:ribonucleoprotein complex"/>
    <property type="evidence" value="ECO:0007669"/>
    <property type="project" value="UniProtKB-KW"/>
</dbReference>
<dbReference type="KEGG" id="nall:PP769_07050"/>
<dbReference type="NCBIfam" id="TIGR01079">
    <property type="entry name" value="rplX_bact"/>
    <property type="match status" value="1"/>
</dbReference>
<keyword evidence="3 5" id="KW-0687">Ribonucleoprotein</keyword>
<evidence type="ECO:0000256" key="5">
    <source>
        <dbReference type="HAMAP-Rule" id="MF_01326"/>
    </source>
</evidence>
<comment type="similarity">
    <text evidence="1 5 6">Belongs to the universal ribosomal protein uL24 family.</text>
</comment>
<dbReference type="AlphaFoldDB" id="A0AA96GIF8"/>
<keyword evidence="5" id="KW-0694">RNA-binding</keyword>
<keyword evidence="2 5" id="KW-0689">Ribosomal protein</keyword>
<evidence type="ECO:0000259" key="7">
    <source>
        <dbReference type="SMART" id="SM00739"/>
    </source>
</evidence>
<protein>
    <recommendedName>
        <fullName evidence="4 5">Large ribosomal subunit protein uL24</fullName>
    </recommendedName>
</protein>
<comment type="function">
    <text evidence="5">One of the proteins that surrounds the polypeptide exit tunnel on the outside of the subunit.</text>
</comment>
<dbReference type="InterPro" id="IPR003256">
    <property type="entry name" value="Ribosomal_uL24"/>
</dbReference>
<keyword evidence="9" id="KW-1185">Reference proteome</keyword>
<dbReference type="InterPro" id="IPR057264">
    <property type="entry name" value="Ribosomal_uL24_C"/>
</dbReference>
<dbReference type="Proteomes" id="UP001302719">
    <property type="component" value="Chromosome"/>
</dbReference>
<dbReference type="CDD" id="cd06089">
    <property type="entry name" value="KOW_RPL26"/>
    <property type="match status" value="1"/>
</dbReference>
<sequence length="110" mass="12466">MAEKFRIKKGDMVMVIAGKERGKTGKVLQVQTKDARVTVEKLNIIKRHTKPNAKNKQGGILEREGFMAISNVMAFCESVKKPSRIKMKTFDDGRKVRVYQKAPTEVLDKS</sequence>
<dbReference type="EMBL" id="CP116967">
    <property type="protein sequence ID" value="WNM59508.1"/>
    <property type="molecule type" value="Genomic_DNA"/>
</dbReference>
<dbReference type="InterPro" id="IPR005825">
    <property type="entry name" value="Ribosomal_uL24_CS"/>
</dbReference>
<dbReference type="PROSITE" id="PS01108">
    <property type="entry name" value="RIBOSOMAL_L24"/>
    <property type="match status" value="1"/>
</dbReference>
<dbReference type="InterPro" id="IPR008991">
    <property type="entry name" value="Translation_prot_SH3-like_sf"/>
</dbReference>
<reference evidence="8 9" key="1">
    <citation type="submission" date="2023-01" db="EMBL/GenBank/DDBJ databases">
        <title>Cultivation and genomic characterization of new, ubiquitous marine nitrite-oxidizing bacteria from the Nitrospirales.</title>
        <authorList>
            <person name="Mueller A.J."/>
            <person name="Daebeler A."/>
            <person name="Herbold C.W."/>
            <person name="Kirkegaard R.H."/>
            <person name="Daims H."/>
        </authorList>
    </citation>
    <scope>NUCLEOTIDE SEQUENCE [LARGE SCALE GENOMIC DNA]</scope>
    <source>
        <strain evidence="8 9">VA</strain>
    </source>
</reference>
<dbReference type="GO" id="GO:0003735">
    <property type="term" value="F:structural constituent of ribosome"/>
    <property type="evidence" value="ECO:0007669"/>
    <property type="project" value="InterPro"/>
</dbReference>
<dbReference type="InterPro" id="IPR041988">
    <property type="entry name" value="Ribosomal_uL24_KOW"/>
</dbReference>
<dbReference type="SUPFAM" id="SSF50104">
    <property type="entry name" value="Translation proteins SH3-like domain"/>
    <property type="match status" value="1"/>
</dbReference>
<comment type="subunit">
    <text evidence="5">Part of the 50S ribosomal subunit.</text>
</comment>
<evidence type="ECO:0000313" key="9">
    <source>
        <dbReference type="Proteomes" id="UP001302719"/>
    </source>
</evidence>
<keyword evidence="5" id="KW-0699">rRNA-binding</keyword>
<evidence type="ECO:0000313" key="8">
    <source>
        <dbReference type="EMBL" id="WNM59508.1"/>
    </source>
</evidence>
<dbReference type="HAMAP" id="MF_01326_B">
    <property type="entry name" value="Ribosomal_uL24_B"/>
    <property type="match status" value="1"/>
</dbReference>
<proteinExistence type="inferred from homology"/>
<evidence type="ECO:0000256" key="1">
    <source>
        <dbReference type="ARBA" id="ARBA00010618"/>
    </source>
</evidence>
<dbReference type="InterPro" id="IPR014722">
    <property type="entry name" value="Rib_uL2_dom2"/>
</dbReference>
<feature type="domain" description="KOW" evidence="7">
    <location>
        <begin position="6"/>
        <end position="33"/>
    </location>
</feature>
<dbReference type="InterPro" id="IPR005824">
    <property type="entry name" value="KOW"/>
</dbReference>
<evidence type="ECO:0000256" key="4">
    <source>
        <dbReference type="ARBA" id="ARBA00035206"/>
    </source>
</evidence>
<name>A0AA96GIF8_9BACT</name>
<comment type="function">
    <text evidence="5">One of two assembly initiator proteins, it binds directly to the 5'-end of the 23S rRNA, where it nucleates assembly of the 50S subunit.</text>
</comment>
<evidence type="ECO:0000256" key="2">
    <source>
        <dbReference type="ARBA" id="ARBA00022980"/>
    </source>
</evidence>
<evidence type="ECO:0000256" key="6">
    <source>
        <dbReference type="RuleBase" id="RU003477"/>
    </source>
</evidence>
<dbReference type="Pfam" id="PF00467">
    <property type="entry name" value="KOW"/>
    <property type="match status" value="1"/>
</dbReference>